<dbReference type="AlphaFoldDB" id="A0AAI9SZN6"/>
<organism evidence="1 2">
    <name type="scientific">Candida oxycetoniae</name>
    <dbReference type="NCBI Taxonomy" id="497107"/>
    <lineage>
        <taxon>Eukaryota</taxon>
        <taxon>Fungi</taxon>
        <taxon>Dikarya</taxon>
        <taxon>Ascomycota</taxon>
        <taxon>Saccharomycotina</taxon>
        <taxon>Pichiomycetes</taxon>
        <taxon>Debaryomycetaceae</taxon>
        <taxon>Candida/Lodderomyces clade</taxon>
        <taxon>Candida</taxon>
    </lineage>
</organism>
<evidence type="ECO:0000313" key="1">
    <source>
        <dbReference type="EMBL" id="KAI3406141.2"/>
    </source>
</evidence>
<proteinExistence type="predicted"/>
<keyword evidence="2" id="KW-1185">Reference proteome</keyword>
<reference evidence="1" key="1">
    <citation type="journal article" date="2022" name="DNA Res.">
        <title>Genome analysis of five recently described species of the CUG-Ser clade uncovers Candida theae as a new hybrid lineage with pathogenic potential in the Candida parapsilosis species complex.</title>
        <authorList>
            <person name="Mixao V."/>
            <person name="Del Olmo V."/>
            <person name="Hegedusova E."/>
            <person name="Saus E."/>
            <person name="Pryszcz L."/>
            <person name="Cillingova A."/>
            <person name="Nosek J."/>
            <person name="Gabaldon T."/>
        </authorList>
    </citation>
    <scope>NUCLEOTIDE SEQUENCE</scope>
    <source>
        <strain evidence="1">CBS 10844</strain>
    </source>
</reference>
<dbReference type="GeneID" id="73378600"/>
<sequence length="193" mass="22578">MWPFSKSEDKQDLEEIGKNLPPDLKEFLIKENPEVRNQSEIEAPYKFESSKRVKQVNRILSQLPPRSSEEELEFGNFKIANQINKVTDVNCAELEYSLHQCYHQFSAFFDLFKLPCLDKQEKVRVCKNLQNDALKLLHYQSCYDIPQCFAIKAFVDVAFVKNFGNLGEKTDNSDSTDQFYKDINNAFDELWKS</sequence>
<protein>
    <submittedName>
        <fullName evidence="1">Uncharacterized protein</fullName>
    </submittedName>
</protein>
<dbReference type="RefSeq" id="XP_049181886.1">
    <property type="nucleotide sequence ID" value="XM_049326948.1"/>
</dbReference>
<accession>A0AAI9SZN6</accession>
<dbReference type="Proteomes" id="UP001202479">
    <property type="component" value="Unassembled WGS sequence"/>
</dbReference>
<name>A0AAI9SZN6_9ASCO</name>
<comment type="caution">
    <text evidence="1">The sequence shown here is derived from an EMBL/GenBank/DDBJ whole genome shotgun (WGS) entry which is preliminary data.</text>
</comment>
<dbReference type="EMBL" id="JAHUZD010000025">
    <property type="protein sequence ID" value="KAI3406141.2"/>
    <property type="molecule type" value="Genomic_DNA"/>
</dbReference>
<gene>
    <name evidence="1" type="ORF">KGF56_000983</name>
</gene>
<evidence type="ECO:0000313" key="2">
    <source>
        <dbReference type="Proteomes" id="UP001202479"/>
    </source>
</evidence>